<accession>A0A1G2H3A7</accession>
<evidence type="ECO:0000256" key="2">
    <source>
        <dbReference type="ARBA" id="ARBA00005712"/>
    </source>
</evidence>
<keyword evidence="5" id="KW-0472">Membrane</keyword>
<evidence type="ECO:0000313" key="8">
    <source>
        <dbReference type="EMBL" id="OGZ56952.1"/>
    </source>
</evidence>
<reference evidence="8 9" key="1">
    <citation type="journal article" date="2016" name="Nat. Commun.">
        <title>Thousands of microbial genomes shed light on interconnected biogeochemical processes in an aquifer system.</title>
        <authorList>
            <person name="Anantharaman K."/>
            <person name="Brown C.T."/>
            <person name="Hug L.A."/>
            <person name="Sharon I."/>
            <person name="Castelle C.J."/>
            <person name="Probst A.J."/>
            <person name="Thomas B.C."/>
            <person name="Singh A."/>
            <person name="Wilkins M.J."/>
            <person name="Karaoz U."/>
            <person name="Brodie E.L."/>
            <person name="Williams K.H."/>
            <person name="Hubbard S.S."/>
            <person name="Banfield J.F."/>
        </authorList>
    </citation>
    <scope>NUCLEOTIDE SEQUENCE [LARGE SCALE GENOMIC DNA]</scope>
</reference>
<keyword evidence="4" id="KW-0406">Ion transport</keyword>
<dbReference type="Proteomes" id="UP000177954">
    <property type="component" value="Unassembled WGS sequence"/>
</dbReference>
<keyword evidence="3" id="KW-0813">Transport</keyword>
<evidence type="ECO:0000256" key="5">
    <source>
        <dbReference type="ARBA" id="ARBA00023136"/>
    </source>
</evidence>
<evidence type="ECO:0000256" key="3">
    <source>
        <dbReference type="ARBA" id="ARBA00022448"/>
    </source>
</evidence>
<comment type="subcellular location">
    <subcellularLocation>
        <location evidence="1">Endomembrane system</location>
        <topology evidence="1">Peripheral membrane protein</topology>
    </subcellularLocation>
</comment>
<evidence type="ECO:0000256" key="1">
    <source>
        <dbReference type="ARBA" id="ARBA00004184"/>
    </source>
</evidence>
<dbReference type="EMBL" id="MHNZ01000004">
    <property type="protein sequence ID" value="OGZ56952.1"/>
    <property type="molecule type" value="Genomic_DNA"/>
</dbReference>
<dbReference type="SUPFAM" id="SSF51344">
    <property type="entry name" value="Epsilon subunit of F1F0-ATP synthase N-terminal domain"/>
    <property type="match status" value="1"/>
</dbReference>
<keyword evidence="6" id="KW-0066">ATP synthesis</keyword>
<keyword evidence="6" id="KW-0139">CF(1)</keyword>
<gene>
    <name evidence="8" type="ORF">A3J04_02980</name>
</gene>
<name>A0A1G2H3A7_9BACT</name>
<comment type="similarity">
    <text evidence="2">Belongs to the ATPase epsilon chain family.</text>
</comment>
<dbReference type="GO" id="GO:0045259">
    <property type="term" value="C:proton-transporting ATP synthase complex"/>
    <property type="evidence" value="ECO:0007669"/>
    <property type="project" value="UniProtKB-KW"/>
</dbReference>
<dbReference type="InterPro" id="IPR036771">
    <property type="entry name" value="ATPsynth_dsu/esu_N"/>
</dbReference>
<dbReference type="InterPro" id="IPR001469">
    <property type="entry name" value="ATP_synth_F1_dsu/esu"/>
</dbReference>
<sequence>MLCKILSPKGIEFEGEAKSFNVKTRVGEITILDHHHPLMTILERGSGIIETASGEHREIPIQSGFLEVSPANKLTVLVQ</sequence>
<dbReference type="InterPro" id="IPR020546">
    <property type="entry name" value="ATP_synth_F1_dsu/esu_N"/>
</dbReference>
<evidence type="ECO:0000259" key="7">
    <source>
        <dbReference type="Pfam" id="PF02823"/>
    </source>
</evidence>
<dbReference type="GO" id="GO:0046933">
    <property type="term" value="F:proton-transporting ATP synthase activity, rotational mechanism"/>
    <property type="evidence" value="ECO:0007669"/>
    <property type="project" value="InterPro"/>
</dbReference>
<protein>
    <recommendedName>
        <fullName evidence="7">ATP synthase F1 complex delta/epsilon subunit N-terminal domain-containing protein</fullName>
    </recommendedName>
</protein>
<comment type="caution">
    <text evidence="8">The sequence shown here is derived from an EMBL/GenBank/DDBJ whole genome shotgun (WGS) entry which is preliminary data.</text>
</comment>
<organism evidence="8 9">
    <name type="scientific">Candidatus Ryanbacteria bacterium RIFCSPLOWO2_02_FULL_47_14</name>
    <dbReference type="NCBI Taxonomy" id="1802129"/>
    <lineage>
        <taxon>Bacteria</taxon>
        <taxon>Candidatus Ryaniibacteriota</taxon>
    </lineage>
</organism>
<dbReference type="GO" id="GO:0012505">
    <property type="term" value="C:endomembrane system"/>
    <property type="evidence" value="ECO:0007669"/>
    <property type="project" value="UniProtKB-SubCell"/>
</dbReference>
<evidence type="ECO:0000256" key="6">
    <source>
        <dbReference type="ARBA" id="ARBA00023196"/>
    </source>
</evidence>
<proteinExistence type="inferred from homology"/>
<dbReference type="AlphaFoldDB" id="A0A1G2H3A7"/>
<evidence type="ECO:0000313" key="9">
    <source>
        <dbReference type="Proteomes" id="UP000177954"/>
    </source>
</evidence>
<dbReference type="Pfam" id="PF02823">
    <property type="entry name" value="ATP-synt_DE_N"/>
    <property type="match status" value="1"/>
</dbReference>
<dbReference type="CDD" id="cd12152">
    <property type="entry name" value="F1-ATPase_delta"/>
    <property type="match status" value="1"/>
</dbReference>
<evidence type="ECO:0000256" key="4">
    <source>
        <dbReference type="ARBA" id="ARBA00023065"/>
    </source>
</evidence>
<dbReference type="STRING" id="1802129.A3J04_02980"/>
<feature type="domain" description="ATP synthase F1 complex delta/epsilon subunit N-terminal" evidence="7">
    <location>
        <begin position="3"/>
        <end position="79"/>
    </location>
</feature>
<dbReference type="Gene3D" id="2.60.15.10">
    <property type="entry name" value="F0F1 ATP synthase delta/epsilon subunit, N-terminal"/>
    <property type="match status" value="1"/>
</dbReference>